<organism evidence="1 2">
    <name type="scientific">Mixta gaviniae</name>
    <dbReference type="NCBI Taxonomy" id="665914"/>
    <lineage>
        <taxon>Bacteria</taxon>
        <taxon>Pseudomonadati</taxon>
        <taxon>Pseudomonadota</taxon>
        <taxon>Gammaproteobacteria</taxon>
        <taxon>Enterobacterales</taxon>
        <taxon>Erwiniaceae</taxon>
        <taxon>Mixta</taxon>
    </lineage>
</organism>
<reference evidence="1 2" key="1">
    <citation type="submission" date="2018-01" db="EMBL/GenBank/DDBJ databases">
        <title>Complete and assembled Genome of Pantoea gaviniae DSM22758T.</title>
        <authorList>
            <person name="Stevens M.J.A."/>
            <person name="Zurfluh K."/>
            <person name="Stephan R."/>
        </authorList>
    </citation>
    <scope>NUCLEOTIDE SEQUENCE [LARGE SCALE GENOMIC DNA]</scope>
    <source>
        <strain evidence="1 2">DSM 22758</strain>
    </source>
</reference>
<gene>
    <name evidence="1" type="ORF">C2E15_03670</name>
</gene>
<protein>
    <submittedName>
        <fullName evidence="1">Uncharacterized protein</fullName>
    </submittedName>
</protein>
<name>A0A2L0ICR8_9GAMM</name>
<dbReference type="AlphaFoldDB" id="A0A2L0ICR8"/>
<sequence>MTWALDYINIKYYSSLQTVSDIISDQSLVTSLKLLMAREYDSFINNFEVFNKPLKTADGGLLFKDFLEQLILENASVLVIYPDGGFIQHGLSLNAMLLTIKLIRLRKGKFRAILHNE</sequence>
<evidence type="ECO:0000313" key="2">
    <source>
        <dbReference type="Proteomes" id="UP000238365"/>
    </source>
</evidence>
<keyword evidence="2" id="KW-1185">Reference proteome</keyword>
<dbReference type="EMBL" id="CP026377">
    <property type="protein sequence ID" value="AUX92279.1"/>
    <property type="molecule type" value="Genomic_DNA"/>
</dbReference>
<proteinExistence type="predicted"/>
<dbReference type="KEGG" id="pgz:C2E15_03670"/>
<dbReference type="Proteomes" id="UP000238365">
    <property type="component" value="Chromosome"/>
</dbReference>
<evidence type="ECO:0000313" key="1">
    <source>
        <dbReference type="EMBL" id="AUX92279.1"/>
    </source>
</evidence>
<accession>A0A2L0ICR8</accession>